<keyword evidence="2" id="KW-1133">Transmembrane helix</keyword>
<dbReference type="GO" id="GO:0005992">
    <property type="term" value="P:trehalose biosynthetic process"/>
    <property type="evidence" value="ECO:0007669"/>
    <property type="project" value="InterPro"/>
</dbReference>
<evidence type="ECO:0000256" key="2">
    <source>
        <dbReference type="SAM" id="Phobius"/>
    </source>
</evidence>
<feature type="transmembrane region" description="Helical" evidence="2">
    <location>
        <begin position="6"/>
        <end position="24"/>
    </location>
</feature>
<proteinExistence type="inferred from homology"/>
<comment type="similarity">
    <text evidence="1">Belongs to the glycosyltransferase 20 family.</text>
</comment>
<dbReference type="GO" id="GO:0003825">
    <property type="term" value="F:alpha,alpha-trehalose-phosphate synthase (UDP-forming) activity"/>
    <property type="evidence" value="ECO:0007669"/>
    <property type="project" value="TreeGrafter"/>
</dbReference>
<dbReference type="AlphaFoldDB" id="A0A1F6VGG9"/>
<reference evidence="3 4" key="1">
    <citation type="journal article" date="2016" name="Nat. Commun.">
        <title>Thousands of microbial genomes shed light on interconnected biogeochemical processes in an aquifer system.</title>
        <authorList>
            <person name="Anantharaman K."/>
            <person name="Brown C.T."/>
            <person name="Hug L.A."/>
            <person name="Sharon I."/>
            <person name="Castelle C.J."/>
            <person name="Probst A.J."/>
            <person name="Thomas B.C."/>
            <person name="Singh A."/>
            <person name="Wilkins M.J."/>
            <person name="Karaoz U."/>
            <person name="Brodie E.L."/>
            <person name="Williams K.H."/>
            <person name="Hubbard S.S."/>
            <person name="Banfield J.F."/>
        </authorList>
    </citation>
    <scope>NUCLEOTIDE SEQUENCE [LARGE SCALE GENOMIC DNA]</scope>
</reference>
<evidence type="ECO:0000313" key="4">
    <source>
        <dbReference type="Proteomes" id="UP000178235"/>
    </source>
</evidence>
<gene>
    <name evidence="3" type="ORF">A2738_00110</name>
</gene>
<evidence type="ECO:0000256" key="1">
    <source>
        <dbReference type="ARBA" id="ARBA00008799"/>
    </source>
</evidence>
<keyword evidence="2" id="KW-0472">Membrane</keyword>
<feature type="transmembrane region" description="Helical" evidence="2">
    <location>
        <begin position="172"/>
        <end position="194"/>
    </location>
</feature>
<dbReference type="Pfam" id="PF00982">
    <property type="entry name" value="Glyco_transf_20"/>
    <property type="match status" value="1"/>
</dbReference>
<dbReference type="EMBL" id="MFTS01000001">
    <property type="protein sequence ID" value="OGI68702.1"/>
    <property type="molecule type" value="Genomic_DNA"/>
</dbReference>
<sequence>MKYIFAIIGSVVISVAVVSFFLNLKQIDDERTTLSINLEQRASLLADSLKESVEPSYANSSSEGTLRTSLQKTVDKFANRERLAGIALYDNKGALLATSSGLPKTIIENTKSVSEAMDSDKTTNEFIDADGESRYVFIDPLHKDESIVGALMIVQNAGYINKTIGEIWRGNLLKLMAQIIIFSTTIFIILRFFVFQQVVRLVDSIKKVRLGGKGGSLEGADKYSFFTPLAKEITHITRSLSEARLSAKEEARMRLEKLDTPWTSGRLSEFIKALLKDRPVFVVSNREPYEHYTDSKGKINYRVPAGGVVTALEPIMEACNGTWIAWGSGNADKLVVDKDNKIKVPIVEPKYTLKRVWISEKEANGYYKGFSNEAIVPLCLLAHVRPLFRKEDWQEYKKVNGIFARNVLAEIKNIQNPLILVQDFHLALLPQMIKKSRPDAQVGIFWHMPWPSPEAFSVCPWRKEILQGMLSADIVGFHIQQYCNNFINTVAKELESLCDLEQFTVTYQEHTSYIKSFPISVAFTDSGNDTTYDTNLGKAYLEKLAINTPYVGLGVDRMDYTKGILERFKAIEFFLEMHETYKENFTFLQIASPSRESVPKFKQFSEEVTQEAERINEKLKTKSWKPIVLIKEHHSHEELGPLFKIANVCMVTSLHDGMNLVAKEYVAARDDESGVLILSKFTGAVRDLKGAIIVNPYSAEETSEAIYTALNMSLPEQHKRMKKMRESVKNYNIFRWSAEFIRAITSLS</sequence>
<protein>
    <submittedName>
        <fullName evidence="3">Uncharacterized protein</fullName>
    </submittedName>
</protein>
<dbReference type="SUPFAM" id="SSF53756">
    <property type="entry name" value="UDP-Glycosyltransferase/glycogen phosphorylase"/>
    <property type="match status" value="1"/>
</dbReference>
<dbReference type="InterPro" id="IPR001830">
    <property type="entry name" value="Glyco_trans_20"/>
</dbReference>
<dbReference type="Gene3D" id="3.40.50.2000">
    <property type="entry name" value="Glycogen Phosphorylase B"/>
    <property type="match status" value="2"/>
</dbReference>
<dbReference type="PANTHER" id="PTHR10788:SF106">
    <property type="entry name" value="BCDNA.GH08860"/>
    <property type="match status" value="1"/>
</dbReference>
<comment type="caution">
    <text evidence="3">The sequence shown here is derived from an EMBL/GenBank/DDBJ whole genome shotgun (WGS) entry which is preliminary data.</text>
</comment>
<dbReference type="CDD" id="cd03788">
    <property type="entry name" value="GT20_TPS"/>
    <property type="match status" value="1"/>
</dbReference>
<evidence type="ECO:0000313" key="3">
    <source>
        <dbReference type="EMBL" id="OGI68702.1"/>
    </source>
</evidence>
<dbReference type="PANTHER" id="PTHR10788">
    <property type="entry name" value="TREHALOSE-6-PHOSPHATE SYNTHASE"/>
    <property type="match status" value="1"/>
</dbReference>
<organism evidence="3 4">
    <name type="scientific">Candidatus Nomurabacteria bacterium RIFCSPHIGHO2_01_FULL_42_15</name>
    <dbReference type="NCBI Taxonomy" id="1801742"/>
    <lineage>
        <taxon>Bacteria</taxon>
        <taxon>Candidatus Nomuraibacteriota</taxon>
    </lineage>
</organism>
<keyword evidence="2" id="KW-0812">Transmembrane</keyword>
<dbReference type="Gene3D" id="3.30.450.20">
    <property type="entry name" value="PAS domain"/>
    <property type="match status" value="1"/>
</dbReference>
<name>A0A1F6VGG9_9BACT</name>
<accession>A0A1F6VGG9</accession>
<dbReference type="Proteomes" id="UP000178235">
    <property type="component" value="Unassembled WGS sequence"/>
</dbReference>